<dbReference type="Proteomes" id="UP000214646">
    <property type="component" value="Unassembled WGS sequence"/>
</dbReference>
<accession>A0A225D2V2</accession>
<evidence type="ECO:0000313" key="1">
    <source>
        <dbReference type="EMBL" id="OWK35832.1"/>
    </source>
</evidence>
<evidence type="ECO:0000313" key="2">
    <source>
        <dbReference type="Proteomes" id="UP000214646"/>
    </source>
</evidence>
<organism evidence="1 2">
    <name type="scientific">Fimbriiglobus ruber</name>
    <dbReference type="NCBI Taxonomy" id="1908690"/>
    <lineage>
        <taxon>Bacteria</taxon>
        <taxon>Pseudomonadati</taxon>
        <taxon>Planctomycetota</taxon>
        <taxon>Planctomycetia</taxon>
        <taxon>Gemmatales</taxon>
        <taxon>Gemmataceae</taxon>
        <taxon>Fimbriiglobus</taxon>
    </lineage>
</organism>
<comment type="caution">
    <text evidence="1">The sequence shown here is derived from an EMBL/GenBank/DDBJ whole genome shotgun (WGS) entry which is preliminary data.</text>
</comment>
<keyword evidence="2" id="KW-1185">Reference proteome</keyword>
<protein>
    <submittedName>
        <fullName evidence="1">Uncharacterized protein</fullName>
    </submittedName>
</protein>
<sequence length="838" mass="94552">MSKLQPPKRFRFALFGLDNSGKTCWLASMAMPHTTRDNVSVSWRGTAADNPKPAGEESTWRAEDPAAQRYRGYQWIQGAIAALKNGVRPTQNPNQASHLSSHFDLAEGGIPYEVEVMDYSGELIKPENTGGQLSANLLDHLREFDGVFVLAEAPKPAENQVDRLGQLKQTFATLGDGAGKITSIALVVNKWDRRGPDAGRDRAAVQQFFESSEGKEYRQLVELLRARTAAGGFEIFACSAFGKSEGNSETGEVPVLTGASLPSFGLEEPFLWAARREWIRHLDAEVKKFKTSAHSPWLKFWHPFILHSAKVARQAVALRPHLLPDTQHAAQIEEAMSASRVTWLTRSVQVFLSFLLAFVVWGLLTLTADAIKRSPHKPAITGQTNESAAVDAAIVWLRNFQDRNFFWSPLSRLVLSSGDAREQLLELSARRSEVKPNDDQMEKWREELITAKDVTALLKLQNESKTLPKAEGATREQKRKFDEFRTELRQKLEENRQKENAATLEQWQSEEKTVAATAPDKIVELLSHTQKLPYPDDATEVQKKALDDFRIALFKKFHNVEMDKSYQGFLTTIADVHWTDAALLLTKFPDANKKIEAKKVFAEALLRWAKGEKDRAIQERQYPAARNKLNDIVNKSVIRENIAPDTERKLNELVQDINKAEDEYLYENFKNQQTGRTVASANEYLEKSQVKDSRWRKYVEAYKWYKEQMAIKLTITLSVHITWGKECWDGYKNKVEVRQEGNPNYNLKKEDEKSSPGVTNAIGDFAITAGLQDRVILNIEAEVTDGNFVAESRRFHGKGKITATVQELISGKEVDMNRYGNRATIQITGGVPAEPALP</sequence>
<dbReference type="InterPro" id="IPR027417">
    <property type="entry name" value="P-loop_NTPase"/>
</dbReference>
<gene>
    <name evidence="1" type="ORF">FRUB_08395</name>
</gene>
<proteinExistence type="predicted"/>
<reference evidence="2" key="1">
    <citation type="submission" date="2017-06" db="EMBL/GenBank/DDBJ databases">
        <title>Genome analysis of Fimbriiglobus ruber SP5, the first member of the order Planctomycetales with confirmed chitinolytic capability.</title>
        <authorList>
            <person name="Ravin N.V."/>
            <person name="Rakitin A.L."/>
            <person name="Ivanova A.A."/>
            <person name="Beletsky A.V."/>
            <person name="Kulichevskaya I.S."/>
            <person name="Mardanov A.V."/>
            <person name="Dedysh S.N."/>
        </authorList>
    </citation>
    <scope>NUCLEOTIDE SEQUENCE [LARGE SCALE GENOMIC DNA]</scope>
    <source>
        <strain evidence="2">SP5</strain>
    </source>
</reference>
<name>A0A225D2V2_9BACT</name>
<dbReference type="SUPFAM" id="SSF52540">
    <property type="entry name" value="P-loop containing nucleoside triphosphate hydrolases"/>
    <property type="match status" value="1"/>
</dbReference>
<dbReference type="EMBL" id="NIDE01000017">
    <property type="protein sequence ID" value="OWK35832.1"/>
    <property type="molecule type" value="Genomic_DNA"/>
</dbReference>
<dbReference type="AlphaFoldDB" id="A0A225D2V2"/>